<name>A0ABM8UBV0_9GAMM</name>
<feature type="transmembrane region" description="Helical" evidence="1">
    <location>
        <begin position="12"/>
        <end position="33"/>
    </location>
</feature>
<dbReference type="Proteomes" id="UP000680116">
    <property type="component" value="Chromosome"/>
</dbReference>
<keyword evidence="1" id="KW-0812">Transmembrane</keyword>
<dbReference type="EMBL" id="OU015430">
    <property type="protein sequence ID" value="CAG4967598.1"/>
    <property type="molecule type" value="Genomic_DNA"/>
</dbReference>
<sequence>MGTTPPTRALGIGAKIFVWLAGILAAVNIGRFFTTGQTDDLLTGIGLALIAYGTWRNDFGRPRDAAGEPLPVDRRARMAALLGIGLVLAGLVLESRV</sequence>
<keyword evidence="1" id="KW-1133">Transmembrane helix</keyword>
<accession>A0ABM8UBV0</accession>
<protein>
    <submittedName>
        <fullName evidence="2">Uncharacterized protein</fullName>
    </submittedName>
</protein>
<evidence type="ECO:0000313" key="3">
    <source>
        <dbReference type="Proteomes" id="UP000680116"/>
    </source>
</evidence>
<gene>
    <name evidence="2" type="ORF">LYB30171_00077</name>
</gene>
<reference evidence="2 3" key="1">
    <citation type="submission" date="2021-04" db="EMBL/GenBank/DDBJ databases">
        <authorList>
            <person name="Rodrigo-Torres L."/>
            <person name="Arahal R. D."/>
            <person name="Lucena T."/>
        </authorList>
    </citation>
    <scope>NUCLEOTIDE SEQUENCE [LARGE SCALE GENOMIC DNA]</scope>
    <source>
        <strain evidence="2 3">CECT 30171</strain>
    </source>
</reference>
<evidence type="ECO:0000256" key="1">
    <source>
        <dbReference type="SAM" id="Phobius"/>
    </source>
</evidence>
<proteinExistence type="predicted"/>
<evidence type="ECO:0000313" key="2">
    <source>
        <dbReference type="EMBL" id="CAG4967598.1"/>
    </source>
</evidence>
<keyword evidence="3" id="KW-1185">Reference proteome</keyword>
<feature type="transmembrane region" description="Helical" evidence="1">
    <location>
        <begin position="75"/>
        <end position="93"/>
    </location>
</feature>
<organism evidence="2 3">
    <name type="scientific">Novilysobacter luteus</name>
    <dbReference type="NCBI Taxonomy" id="2822368"/>
    <lineage>
        <taxon>Bacteria</taxon>
        <taxon>Pseudomonadati</taxon>
        <taxon>Pseudomonadota</taxon>
        <taxon>Gammaproteobacteria</taxon>
        <taxon>Lysobacterales</taxon>
        <taxon>Lysobacteraceae</taxon>
        <taxon>Novilysobacter</taxon>
    </lineage>
</organism>
<dbReference type="RefSeq" id="WP_215219122.1">
    <property type="nucleotide sequence ID" value="NZ_OU015430.1"/>
</dbReference>
<keyword evidence="1" id="KW-0472">Membrane</keyword>